<name>A0AAD9DAQ8_9STRA</name>
<comment type="caution">
    <text evidence="3">The sequence shown here is derived from an EMBL/GenBank/DDBJ whole genome shotgun (WGS) entry which is preliminary data.</text>
</comment>
<dbReference type="PANTHER" id="PTHR44329">
    <property type="entry name" value="SERINE/THREONINE-PROTEIN KINASE TNNI3K-RELATED"/>
    <property type="match status" value="1"/>
</dbReference>
<keyword evidence="3" id="KW-0418">Kinase</keyword>
<accession>A0AAD9DAQ8</accession>
<dbReference type="AlphaFoldDB" id="A0AAD9DAQ8"/>
<feature type="region of interest" description="Disordered" evidence="1">
    <location>
        <begin position="1"/>
        <end position="40"/>
    </location>
</feature>
<proteinExistence type="predicted"/>
<organism evidence="3 4">
    <name type="scientific">Skeletonema marinoi</name>
    <dbReference type="NCBI Taxonomy" id="267567"/>
    <lineage>
        <taxon>Eukaryota</taxon>
        <taxon>Sar</taxon>
        <taxon>Stramenopiles</taxon>
        <taxon>Ochrophyta</taxon>
        <taxon>Bacillariophyta</taxon>
        <taxon>Coscinodiscophyceae</taxon>
        <taxon>Thalassiosirophycidae</taxon>
        <taxon>Thalassiosirales</taxon>
        <taxon>Skeletonemataceae</taxon>
        <taxon>Skeletonema</taxon>
        <taxon>Skeletonema marinoi-dohrnii complex</taxon>
    </lineage>
</organism>
<evidence type="ECO:0000256" key="1">
    <source>
        <dbReference type="SAM" id="MobiDB-lite"/>
    </source>
</evidence>
<dbReference type="InterPro" id="IPR000719">
    <property type="entry name" value="Prot_kinase_dom"/>
</dbReference>
<dbReference type="PROSITE" id="PS50011">
    <property type="entry name" value="PROTEIN_KINASE_DOM"/>
    <property type="match status" value="1"/>
</dbReference>
<evidence type="ECO:0000313" key="4">
    <source>
        <dbReference type="Proteomes" id="UP001224775"/>
    </source>
</evidence>
<dbReference type="Pfam" id="PF00069">
    <property type="entry name" value="Pkinase"/>
    <property type="match status" value="1"/>
</dbReference>
<dbReference type="GO" id="GO:0004674">
    <property type="term" value="F:protein serine/threonine kinase activity"/>
    <property type="evidence" value="ECO:0007669"/>
    <property type="project" value="TreeGrafter"/>
</dbReference>
<dbReference type="EC" id="2.7.11.-" evidence="3"/>
<dbReference type="GO" id="GO:0005524">
    <property type="term" value="F:ATP binding"/>
    <property type="evidence" value="ECO:0007669"/>
    <property type="project" value="InterPro"/>
</dbReference>
<dbReference type="InterPro" id="IPR011009">
    <property type="entry name" value="Kinase-like_dom_sf"/>
</dbReference>
<evidence type="ECO:0000259" key="2">
    <source>
        <dbReference type="PROSITE" id="PS50011"/>
    </source>
</evidence>
<dbReference type="PANTHER" id="PTHR44329:SF289">
    <property type="entry name" value="SERINE_THREONINE-PROTEIN KINASE VIK"/>
    <property type="match status" value="1"/>
</dbReference>
<reference evidence="3" key="1">
    <citation type="submission" date="2023-06" db="EMBL/GenBank/DDBJ databases">
        <title>Survivors Of The Sea: Transcriptome response of Skeletonema marinoi to long-term dormancy.</title>
        <authorList>
            <person name="Pinder M.I.M."/>
            <person name="Kourtchenko O."/>
            <person name="Robertson E.K."/>
            <person name="Larsson T."/>
            <person name="Maumus F."/>
            <person name="Osuna-Cruz C.M."/>
            <person name="Vancaester E."/>
            <person name="Stenow R."/>
            <person name="Vandepoele K."/>
            <person name="Ploug H."/>
            <person name="Bruchert V."/>
            <person name="Godhe A."/>
            <person name="Topel M."/>
        </authorList>
    </citation>
    <scope>NUCLEOTIDE SEQUENCE</scope>
    <source>
        <strain evidence="3">R05AC</strain>
    </source>
</reference>
<gene>
    <name evidence="3" type="ORF">QTG54_010470</name>
</gene>
<keyword evidence="3" id="KW-0808">Transferase</keyword>
<feature type="region of interest" description="Disordered" evidence="1">
    <location>
        <begin position="551"/>
        <end position="576"/>
    </location>
</feature>
<dbReference type="InterPro" id="IPR051681">
    <property type="entry name" value="Ser/Thr_Kinases-Pseudokinases"/>
</dbReference>
<dbReference type="Gene3D" id="3.30.200.20">
    <property type="entry name" value="Phosphorylase Kinase, domain 1"/>
    <property type="match status" value="1"/>
</dbReference>
<dbReference type="EMBL" id="JATAAI010000019">
    <property type="protein sequence ID" value="KAK1739154.1"/>
    <property type="molecule type" value="Genomic_DNA"/>
</dbReference>
<sequence length="576" mass="66281">MQHQHPSDEAHSPTRCGDINKKNSQPKKEESLSTSPPPIQFHSRQELALAEKCIKKLDVDSRFFPAQAADTDWFQSSHFTVADNGGDIKNLYEASTTVTALFEHELSVGRLLGTGGFCQVRAVRLQKQQQRLEQEDDEDLQRRQYAIKYLCPNIKKKSRKAFARGAADLAIEARFLSLLSHENIITLHHVSAGSLRETYNCSDDGGFNLINEKSLRNYGYFLILDYLTGTLDGRIERTYIPQVTKYLGEHPNKHHEHEHHRCDTRHHPLKFGPSKQQHSPQPHWWNFSAWHHEQSSRQEDSNQPLRQLLAQRLTILKSIASALQYLHENNIIMRDCKPNNIGFYNNGQEEIPKLFDFGLVKEMKPSNRTSYVHECPVSKIVSVLNDYPVYKLTGRTGSRRYMSPEVAFSRPYNEKADVYSFGILLYEISSLLQPFQGWTLDTHEEQVLKRHHRPCLVGYTHWPDELFSLISDCWEGVMWHRPDMKEVVQRLDECINVLDHHLGDSTDAGQRKKAAESTSSKCCCPSAKDRDEHKNKHKFKQYLSSAASVFPDIPTLKPEPASPFYSTGEKSHTHEQ</sequence>
<evidence type="ECO:0000313" key="3">
    <source>
        <dbReference type="EMBL" id="KAK1739154.1"/>
    </source>
</evidence>
<feature type="domain" description="Protein kinase" evidence="2">
    <location>
        <begin position="106"/>
        <end position="495"/>
    </location>
</feature>
<feature type="compositionally biased region" description="Basic and acidic residues" evidence="1">
    <location>
        <begin position="1"/>
        <end position="31"/>
    </location>
</feature>
<keyword evidence="4" id="KW-1185">Reference proteome</keyword>
<dbReference type="Gene3D" id="1.10.510.10">
    <property type="entry name" value="Transferase(Phosphotransferase) domain 1"/>
    <property type="match status" value="1"/>
</dbReference>
<protein>
    <submittedName>
        <fullName evidence="3">MAP3K-like serine/threonine kinase</fullName>
        <ecNumber evidence="3">2.7.11.-</ecNumber>
    </submittedName>
</protein>
<dbReference type="Proteomes" id="UP001224775">
    <property type="component" value="Unassembled WGS sequence"/>
</dbReference>
<dbReference type="SUPFAM" id="SSF56112">
    <property type="entry name" value="Protein kinase-like (PK-like)"/>
    <property type="match status" value="1"/>
</dbReference>